<keyword evidence="2" id="KW-1133">Transmembrane helix</keyword>
<organism evidence="4 5">
    <name type="scientific">Symbiodinium natans</name>
    <dbReference type="NCBI Taxonomy" id="878477"/>
    <lineage>
        <taxon>Eukaryota</taxon>
        <taxon>Sar</taxon>
        <taxon>Alveolata</taxon>
        <taxon>Dinophyceae</taxon>
        <taxon>Suessiales</taxon>
        <taxon>Symbiodiniaceae</taxon>
        <taxon>Symbiodinium</taxon>
    </lineage>
</organism>
<dbReference type="OrthoDB" id="426393at2759"/>
<dbReference type="Gene3D" id="3.40.50.10140">
    <property type="entry name" value="Toll/interleukin-1 receptor homology (TIR) domain"/>
    <property type="match status" value="1"/>
</dbReference>
<evidence type="ECO:0008006" key="6">
    <source>
        <dbReference type="Google" id="ProtNLM"/>
    </source>
</evidence>
<dbReference type="SUPFAM" id="SSF53335">
    <property type="entry name" value="S-adenosyl-L-methionine-dependent methyltransferases"/>
    <property type="match status" value="1"/>
</dbReference>
<evidence type="ECO:0000313" key="5">
    <source>
        <dbReference type="Proteomes" id="UP000604046"/>
    </source>
</evidence>
<keyword evidence="5" id="KW-1185">Reference proteome</keyword>
<dbReference type="InterPro" id="IPR026913">
    <property type="entry name" value="METTL24"/>
</dbReference>
<feature type="signal peptide" evidence="3">
    <location>
        <begin position="1"/>
        <end position="20"/>
    </location>
</feature>
<dbReference type="EMBL" id="CAJNDS010000001">
    <property type="protein sequence ID" value="CAE6910273.1"/>
    <property type="molecule type" value="Genomic_DNA"/>
</dbReference>
<dbReference type="SUPFAM" id="SSF52200">
    <property type="entry name" value="Toll/Interleukin receptor TIR domain"/>
    <property type="match status" value="1"/>
</dbReference>
<feature type="transmembrane region" description="Helical" evidence="2">
    <location>
        <begin position="1251"/>
        <end position="1269"/>
    </location>
</feature>
<dbReference type="InterPro" id="IPR029063">
    <property type="entry name" value="SAM-dependent_MTases_sf"/>
</dbReference>
<feature type="chain" id="PRO_5032363578" description="Methyltransferase FkbM domain-containing protein" evidence="3">
    <location>
        <begin position="21"/>
        <end position="1314"/>
    </location>
</feature>
<evidence type="ECO:0000256" key="3">
    <source>
        <dbReference type="SAM" id="SignalP"/>
    </source>
</evidence>
<name>A0A812G4V2_9DINO</name>
<keyword evidence="2" id="KW-0472">Membrane</keyword>
<comment type="caution">
    <text evidence="4">The sequence shown here is derived from an EMBL/GenBank/DDBJ whole genome shotgun (WGS) entry which is preliminary data.</text>
</comment>
<feature type="transmembrane region" description="Helical" evidence="2">
    <location>
        <begin position="1053"/>
        <end position="1071"/>
    </location>
</feature>
<feature type="region of interest" description="Disordered" evidence="1">
    <location>
        <begin position="793"/>
        <end position="829"/>
    </location>
</feature>
<dbReference type="SUPFAM" id="SSF48452">
    <property type="entry name" value="TPR-like"/>
    <property type="match status" value="1"/>
</dbReference>
<feature type="transmembrane region" description="Helical" evidence="2">
    <location>
        <begin position="1212"/>
        <end position="1239"/>
    </location>
</feature>
<dbReference type="InterPro" id="IPR011990">
    <property type="entry name" value="TPR-like_helical_dom_sf"/>
</dbReference>
<proteinExistence type="predicted"/>
<accession>A0A812G4V2</accession>
<sequence length="1314" mass="146906">MAVAMARLSILIAAVQQSHAALEESPDSGCLLHTRTQKMPSSALSDEIMKLADSLDPGTTQDFLRSFRICGRCENWKRLGEASDGGYLTCTDHMLRGDVLGAYSIGVSGWDLWSKHAFETYGVPVFQYDCTVGHPAQQCEKCKFFPACLKGENNQGGVLGKTSWTLEEAVIQSGLADAPERSLLMKMDIEGAEWPALGTASNMTLSRFRQMSIEFHKLSDVNRHGEFLQAMQRLIGAGFKVVHIHGNNNGRMYTAGQFSIPDVIEVTVDASASAEPACVPEEVRVPLDAANSKVQQELPLAHLPALYSSSADPALHTPATLAESIWGSIPDRVRAQSTYRTCSSTSLPPLEPVENFPASSSDDQARPETYIFRLAGSGEPKEELSKAEALWADPPQRVARPWETEVRQEDRRLMQQPCQEDLCEEELGYPRWPLEMKDPEYFKKELQRMREDPRNNANRGRSMEDQEFWNEAARLPWAKVLLRKEQFWTERRNVWLQQYGKVIRGNRGRHRLGEELEECSVELRRLVAPVLHCRVVEQLLLTALEEADDLQLTLSDFLEEAPGREILAELRAACCRLACDTPEERERQATFMQEELDGRLKEAQEAAQKELERAPSTRTIIDMEGLRVALEYGQKCRKDGLVEYQRGNWEEALHSWRQGDIGLRRFRAPLRCEDENAMLRELHGSVLRNLSQAALKLGNYGEALDAANRAIALTGGRGLGHTISEMVRPNMSRSTGSTSGLDSNQFHAALRNKAFSHVGAAAPVSCFALMASDAVVDYEVPDEHDAVQVTFSQLSHQSQEPEAVRSPGEEPEVAAWSSETQAAEDASRAENPEVAKVVDFVVGMELRFPDLLRAVPAWVALRHLFKGRSEATETALAKMYSLSHKVSSINEFWSHSWHGRRSMKIFLLLMLKNGFAAVVLGLLAALLAAFLLYKDVLPGWDRTPRIHPEGYSGEIRSSPLVILSGLVVSSLTLFLWRSGDQVFLDQICIHQGDPVLKASALVQMGAVLKNSKKLVVLWDPTYLSRAWCVYELAAFLHSHKDDKPVQVLVKPTVFAYAVFVIVIGGVLLLAMETSLPYSALLLLVRVLYTLAHSVLLALAFEDFWRSIFLAEEQFRTFSWPGALCHCCSANHLLEDGKPIPCDKVILKHCLEEWFGSVDSFEECVRTTVRDNFLGRVTRGYPLGFLWLAGANSFIVWGQSGAFASWARAGEQVYAMGILINTVAWWFWLAPTMYLIFSRIARWMQKKRSEKLSAPAVCAVVCAGYSAYVLNAGLPHLYFWFCNVFLAEPIYANLAFAGTTLCWAVAVYHILAKPK</sequence>
<dbReference type="PANTHER" id="PTHR32026">
    <property type="entry name" value="METHYLTRANSFERASE-LIKE PROTEIN 24"/>
    <property type="match status" value="1"/>
</dbReference>
<dbReference type="Gene3D" id="1.25.40.10">
    <property type="entry name" value="Tetratricopeptide repeat domain"/>
    <property type="match status" value="1"/>
</dbReference>
<feature type="transmembrane region" description="Helical" evidence="2">
    <location>
        <begin position="1184"/>
        <end position="1206"/>
    </location>
</feature>
<protein>
    <recommendedName>
        <fullName evidence="6">Methyltransferase FkbM domain-containing protein</fullName>
    </recommendedName>
</protein>
<feature type="transmembrane region" description="Helical" evidence="2">
    <location>
        <begin position="1289"/>
        <end position="1310"/>
    </location>
</feature>
<gene>
    <name evidence="4" type="ORF">SNAT2548_LOCUS93</name>
</gene>
<feature type="transmembrane region" description="Helical" evidence="2">
    <location>
        <begin position="905"/>
        <end position="933"/>
    </location>
</feature>
<keyword evidence="2" id="KW-0812">Transmembrane</keyword>
<reference evidence="4" key="1">
    <citation type="submission" date="2021-02" db="EMBL/GenBank/DDBJ databases">
        <authorList>
            <person name="Dougan E. K."/>
            <person name="Rhodes N."/>
            <person name="Thang M."/>
            <person name="Chan C."/>
        </authorList>
    </citation>
    <scope>NUCLEOTIDE SEQUENCE</scope>
</reference>
<evidence type="ECO:0000256" key="1">
    <source>
        <dbReference type="SAM" id="MobiDB-lite"/>
    </source>
</evidence>
<dbReference type="Proteomes" id="UP000604046">
    <property type="component" value="Unassembled WGS sequence"/>
</dbReference>
<evidence type="ECO:0000313" key="4">
    <source>
        <dbReference type="EMBL" id="CAE6910273.1"/>
    </source>
</evidence>
<dbReference type="InterPro" id="IPR035897">
    <property type="entry name" value="Toll_tir_struct_dom_sf"/>
</dbReference>
<evidence type="ECO:0000256" key="2">
    <source>
        <dbReference type="SAM" id="Phobius"/>
    </source>
</evidence>
<keyword evidence="3" id="KW-0732">Signal</keyword>
<feature type="region of interest" description="Disordered" evidence="1">
    <location>
        <begin position="342"/>
        <end position="364"/>
    </location>
</feature>
<feature type="transmembrane region" description="Helical" evidence="2">
    <location>
        <begin position="1077"/>
        <end position="1100"/>
    </location>
</feature>